<keyword evidence="5" id="KW-0732">Signal</keyword>
<comment type="subcellular location">
    <subcellularLocation>
        <location evidence="1">Cell outer membrane</location>
    </subcellularLocation>
</comment>
<reference evidence="7 8" key="1">
    <citation type="submission" date="2019-04" db="EMBL/GenBank/DDBJ databases">
        <title>Niastella caeni sp. nov., isolated from activated sludge.</title>
        <authorList>
            <person name="Sheng M."/>
        </authorList>
    </citation>
    <scope>NUCLEOTIDE SEQUENCE [LARGE SCALE GENOMIC DNA]</scope>
    <source>
        <strain evidence="7 8">HX-2-15</strain>
    </source>
</reference>
<evidence type="ECO:0000256" key="4">
    <source>
        <dbReference type="PROSITE-ProRule" id="PRU00473"/>
    </source>
</evidence>
<keyword evidence="3" id="KW-0998">Cell outer membrane</keyword>
<dbReference type="CDD" id="cd07185">
    <property type="entry name" value="OmpA_C-like"/>
    <property type="match status" value="1"/>
</dbReference>
<dbReference type="PRINTS" id="PR01023">
    <property type="entry name" value="NAFLGMOTY"/>
</dbReference>
<dbReference type="AlphaFoldDB" id="A0A4V6T3U9"/>
<evidence type="ECO:0000256" key="1">
    <source>
        <dbReference type="ARBA" id="ARBA00004442"/>
    </source>
</evidence>
<name>A0A4V6T3U9_9BACT</name>
<dbReference type="SUPFAM" id="SSF82171">
    <property type="entry name" value="DPP6 N-terminal domain-like"/>
    <property type="match status" value="1"/>
</dbReference>
<dbReference type="RefSeq" id="WP_136575288.1">
    <property type="nucleotide sequence ID" value="NZ_STFF01000001.1"/>
</dbReference>
<dbReference type="InterPro" id="IPR011659">
    <property type="entry name" value="WD40"/>
</dbReference>
<evidence type="ECO:0000256" key="5">
    <source>
        <dbReference type="SAM" id="SignalP"/>
    </source>
</evidence>
<dbReference type="Gene3D" id="3.30.1330.60">
    <property type="entry name" value="OmpA-like domain"/>
    <property type="match status" value="1"/>
</dbReference>
<keyword evidence="8" id="KW-1185">Reference proteome</keyword>
<dbReference type="Proteomes" id="UP000306918">
    <property type="component" value="Unassembled WGS sequence"/>
</dbReference>
<feature type="signal peptide" evidence="5">
    <location>
        <begin position="1"/>
        <end position="24"/>
    </location>
</feature>
<evidence type="ECO:0000313" key="7">
    <source>
        <dbReference type="EMBL" id="THU40796.1"/>
    </source>
</evidence>
<evidence type="ECO:0000256" key="3">
    <source>
        <dbReference type="ARBA" id="ARBA00023237"/>
    </source>
</evidence>
<feature type="domain" description="OmpA-like" evidence="6">
    <location>
        <begin position="420"/>
        <end position="536"/>
    </location>
</feature>
<dbReference type="InterPro" id="IPR006664">
    <property type="entry name" value="OMP_bac"/>
</dbReference>
<dbReference type="EMBL" id="STFF01000001">
    <property type="protein sequence ID" value="THU40796.1"/>
    <property type="molecule type" value="Genomic_DNA"/>
</dbReference>
<feature type="chain" id="PRO_5020988005" evidence="5">
    <location>
        <begin position="25"/>
        <end position="536"/>
    </location>
</feature>
<evidence type="ECO:0000256" key="2">
    <source>
        <dbReference type="ARBA" id="ARBA00023136"/>
    </source>
</evidence>
<dbReference type="SUPFAM" id="SSF103088">
    <property type="entry name" value="OmpA-like"/>
    <property type="match status" value="1"/>
</dbReference>
<dbReference type="Pfam" id="PF00691">
    <property type="entry name" value="OmpA"/>
    <property type="match status" value="1"/>
</dbReference>
<dbReference type="PANTHER" id="PTHR30329:SF21">
    <property type="entry name" value="LIPOPROTEIN YIAD-RELATED"/>
    <property type="match status" value="1"/>
</dbReference>
<gene>
    <name evidence="7" type="ORF">FAM09_01400</name>
</gene>
<dbReference type="PANTHER" id="PTHR30329">
    <property type="entry name" value="STATOR ELEMENT OF FLAGELLAR MOTOR COMPLEX"/>
    <property type="match status" value="1"/>
</dbReference>
<dbReference type="PRINTS" id="PR01021">
    <property type="entry name" value="OMPADOMAIN"/>
</dbReference>
<dbReference type="PROSITE" id="PS51123">
    <property type="entry name" value="OMPA_2"/>
    <property type="match status" value="1"/>
</dbReference>
<evidence type="ECO:0000259" key="6">
    <source>
        <dbReference type="PROSITE" id="PS51123"/>
    </source>
</evidence>
<dbReference type="GO" id="GO:0009279">
    <property type="term" value="C:cell outer membrane"/>
    <property type="evidence" value="ECO:0007669"/>
    <property type="project" value="UniProtKB-SubCell"/>
</dbReference>
<keyword evidence="2 4" id="KW-0472">Membrane</keyword>
<organism evidence="7 8">
    <name type="scientific">Niastella caeni</name>
    <dbReference type="NCBI Taxonomy" id="2569763"/>
    <lineage>
        <taxon>Bacteria</taxon>
        <taxon>Pseudomonadati</taxon>
        <taxon>Bacteroidota</taxon>
        <taxon>Chitinophagia</taxon>
        <taxon>Chitinophagales</taxon>
        <taxon>Chitinophagaceae</taxon>
        <taxon>Niastella</taxon>
    </lineage>
</organism>
<dbReference type="Pfam" id="PF07676">
    <property type="entry name" value="PD40"/>
    <property type="match status" value="1"/>
</dbReference>
<protein>
    <submittedName>
        <fullName evidence="7">OmpA family protein</fullName>
    </submittedName>
</protein>
<proteinExistence type="predicted"/>
<accession>A0A4V6T3U9</accession>
<dbReference type="InterPro" id="IPR036737">
    <property type="entry name" value="OmpA-like_sf"/>
</dbReference>
<comment type="caution">
    <text evidence="7">The sequence shown here is derived from an EMBL/GenBank/DDBJ whole genome shotgun (WGS) entry which is preliminary data.</text>
</comment>
<evidence type="ECO:0000313" key="8">
    <source>
        <dbReference type="Proteomes" id="UP000306918"/>
    </source>
</evidence>
<dbReference type="InterPro" id="IPR006665">
    <property type="entry name" value="OmpA-like"/>
</dbReference>
<sequence length="536" mass="59969">MKRIVPFLALAFCLQQATAQMSHASDTGKLIAQKDNIITANTIIKIENLGQNINSDLPELRPTVSADGNLLFFICENHPANTKYNSVPNSQDIWYAIRDSNGVWQEARHLKYPLNTSQYNAVYWISPDNNRILIRGAFGNGGAYFGKGVSLCTRQADGRWGEPEELRIRNYQKYDRGVVSGATMTQDRQALVLYMTPEPGGGNNDLFVCFPQPDGSWSEPKSLGKQINLPGDEMTPYIAADGVTMYFSSNRPGGVGDNDIWMTKRLDKSWTKWSTPVNLGEPINTEGWDAFFTLDAGGEYAYLTSNKDTYGESDIVRVKLLEREKPDPVILVSGNVYNAKTKQPLSASLIYETLPDGVEAGNGISNPVDGAFKIVLPYDKNYSIRASADKFFAISENLNLDSMVKAGYKEIHKDLYLVPIEIGQVVRLNNVFFDFDKWDLRPESNVELDRVVKLLKENPAIEIELSAHTDSKGSDEYNFKLSDNRARSCVEYIISKGIPASRIVSKGYGESLPVSENETDEGRQLNRRVEFKIMKN</sequence>
<dbReference type="InterPro" id="IPR050330">
    <property type="entry name" value="Bact_OuterMem_StrucFunc"/>
</dbReference>
<dbReference type="OrthoDB" id="1490539at2"/>